<dbReference type="OrthoDB" id="6228388at2"/>
<dbReference type="Proteomes" id="UP000029843">
    <property type="component" value="Unassembled WGS sequence"/>
</dbReference>
<organism evidence="1 2">
    <name type="scientific">Colwellia psychrerythraea</name>
    <name type="common">Vibrio psychroerythus</name>
    <dbReference type="NCBI Taxonomy" id="28229"/>
    <lineage>
        <taxon>Bacteria</taxon>
        <taxon>Pseudomonadati</taxon>
        <taxon>Pseudomonadota</taxon>
        <taxon>Gammaproteobacteria</taxon>
        <taxon>Alteromonadales</taxon>
        <taxon>Colwelliaceae</taxon>
        <taxon>Colwellia</taxon>
    </lineage>
</organism>
<accession>A0A099K8Y0</accession>
<proteinExistence type="predicted"/>
<evidence type="ECO:0000313" key="1">
    <source>
        <dbReference type="EMBL" id="KGJ86735.1"/>
    </source>
</evidence>
<evidence type="ECO:0000313" key="2">
    <source>
        <dbReference type="Proteomes" id="UP000029843"/>
    </source>
</evidence>
<sequence>MIKAPLFIKGYSGEYAPAFSNKLHPYSVLKKGSNEEHGLLKRPHRAVLEKLYTTLLISTREQPFSSINALPKGFSYSS</sequence>
<protein>
    <submittedName>
        <fullName evidence="1">Uncharacterized protein</fullName>
    </submittedName>
</protein>
<dbReference type="AlphaFoldDB" id="A0A099K8Y0"/>
<name>A0A099K8Y0_COLPS</name>
<gene>
    <name evidence="1" type="ORF">ND2E_0907</name>
</gene>
<dbReference type="EMBL" id="JQED01000056">
    <property type="protein sequence ID" value="KGJ86735.1"/>
    <property type="molecule type" value="Genomic_DNA"/>
</dbReference>
<reference evidence="1 2" key="1">
    <citation type="submission" date="2014-08" db="EMBL/GenBank/DDBJ databases">
        <title>Genomic and Phenotypic Diversity of Colwellia psychrerythraea strains from Disparate Marine Basins.</title>
        <authorList>
            <person name="Techtmann S.M."/>
            <person name="Stelling S.C."/>
            <person name="Utturkar S.M."/>
            <person name="Alshibli N."/>
            <person name="Harris A."/>
            <person name="Brown S.D."/>
            <person name="Hazen T.C."/>
        </authorList>
    </citation>
    <scope>NUCLEOTIDE SEQUENCE [LARGE SCALE GENOMIC DNA]</scope>
    <source>
        <strain evidence="1 2">ND2E</strain>
    </source>
</reference>
<comment type="caution">
    <text evidence="1">The sequence shown here is derived from an EMBL/GenBank/DDBJ whole genome shotgun (WGS) entry which is preliminary data.</text>
</comment>